<feature type="transmembrane region" description="Helical" evidence="6">
    <location>
        <begin position="221"/>
        <end position="243"/>
    </location>
</feature>
<proteinExistence type="inferred from homology"/>
<sequence>MLSFNWLFRVTPAAIHVIRHFIYSGRAHRSVMANTDFLLQFQEFEDDQGFTENNQGATTVTIDDPIKSRKQRKATGTSFEEEDNDDKTELLSGEKKSPPFWTFEYYQTLFDVDSHQVKNRIVGSILPWPGKNFVEVYLRSNPDLYGPFWICATLVFVIAISGNMSSFLVNYGQPKFKYVPDFRKVTMAATAIYSYAWLVPLALWGFLTWRNTKITCLVSYSFMQILCVYGYSLSIYIPAVILWIIPSEGLRWCSIVVALCLSGSVLVMTFWPAIREDKPRITIAITSTIVILHALLAIGCKAFFFSTYELDHTEPLTTKAINNNSSINAN</sequence>
<evidence type="ECO:0000256" key="1">
    <source>
        <dbReference type="ARBA" id="ARBA00004257"/>
    </source>
</evidence>
<feature type="domain" description="Yip1" evidence="8">
    <location>
        <begin position="125"/>
        <end position="297"/>
    </location>
</feature>
<evidence type="ECO:0000313" key="10">
    <source>
        <dbReference type="Proteomes" id="UP001558613"/>
    </source>
</evidence>
<keyword evidence="4 6" id="KW-1133">Transmembrane helix</keyword>
<dbReference type="Proteomes" id="UP001558613">
    <property type="component" value="Unassembled WGS sequence"/>
</dbReference>
<evidence type="ECO:0000256" key="2">
    <source>
        <dbReference type="ARBA" id="ARBA00010596"/>
    </source>
</evidence>
<gene>
    <name evidence="9" type="ORF">QQF64_014959</name>
</gene>
<keyword evidence="3 6" id="KW-0812">Transmembrane</keyword>
<keyword evidence="10" id="KW-1185">Reference proteome</keyword>
<evidence type="ECO:0000313" key="9">
    <source>
        <dbReference type="EMBL" id="KAL1280359.1"/>
    </source>
</evidence>
<evidence type="ECO:0000256" key="6">
    <source>
        <dbReference type="RuleBase" id="RU361264"/>
    </source>
</evidence>
<accession>A0ABR3NTX2</accession>
<dbReference type="EMBL" id="JAYMGO010000002">
    <property type="protein sequence ID" value="KAL1280359.1"/>
    <property type="molecule type" value="Genomic_DNA"/>
</dbReference>
<comment type="similarity">
    <text evidence="2 6">Belongs to the YIP1 family.</text>
</comment>
<feature type="transmembrane region" description="Helical" evidence="6">
    <location>
        <begin position="148"/>
        <end position="171"/>
    </location>
</feature>
<evidence type="ECO:0000256" key="4">
    <source>
        <dbReference type="ARBA" id="ARBA00022989"/>
    </source>
</evidence>
<feature type="transmembrane region" description="Helical" evidence="6">
    <location>
        <begin position="191"/>
        <end position="209"/>
    </location>
</feature>
<dbReference type="InterPro" id="IPR006977">
    <property type="entry name" value="Yip1_dom"/>
</dbReference>
<dbReference type="PANTHER" id="PTHR12822:SF4">
    <property type="entry name" value="PROTEIN YIPF1"/>
    <property type="match status" value="1"/>
</dbReference>
<protein>
    <recommendedName>
        <fullName evidence="6">Protein YIPF</fullName>
    </recommendedName>
</protein>
<evidence type="ECO:0000256" key="7">
    <source>
        <dbReference type="SAM" id="MobiDB-lite"/>
    </source>
</evidence>
<feature type="region of interest" description="Disordered" evidence="7">
    <location>
        <begin position="68"/>
        <end position="93"/>
    </location>
</feature>
<evidence type="ECO:0000256" key="3">
    <source>
        <dbReference type="ARBA" id="ARBA00022692"/>
    </source>
</evidence>
<dbReference type="Pfam" id="PF04893">
    <property type="entry name" value="Yip1"/>
    <property type="match status" value="1"/>
</dbReference>
<feature type="transmembrane region" description="Helical" evidence="6">
    <location>
        <begin position="249"/>
        <end position="271"/>
    </location>
</feature>
<comment type="caution">
    <text evidence="9">The sequence shown here is derived from an EMBL/GenBank/DDBJ whole genome shotgun (WGS) entry which is preliminary data.</text>
</comment>
<evidence type="ECO:0000256" key="5">
    <source>
        <dbReference type="ARBA" id="ARBA00023136"/>
    </source>
</evidence>
<organism evidence="9 10">
    <name type="scientific">Cirrhinus molitorella</name>
    <name type="common">mud carp</name>
    <dbReference type="NCBI Taxonomy" id="172907"/>
    <lineage>
        <taxon>Eukaryota</taxon>
        <taxon>Metazoa</taxon>
        <taxon>Chordata</taxon>
        <taxon>Craniata</taxon>
        <taxon>Vertebrata</taxon>
        <taxon>Euteleostomi</taxon>
        <taxon>Actinopterygii</taxon>
        <taxon>Neopterygii</taxon>
        <taxon>Teleostei</taxon>
        <taxon>Ostariophysi</taxon>
        <taxon>Cypriniformes</taxon>
        <taxon>Cyprinidae</taxon>
        <taxon>Labeoninae</taxon>
        <taxon>Labeonini</taxon>
        <taxon>Cirrhinus</taxon>
    </lineage>
</organism>
<name>A0ABR3NTX2_9TELE</name>
<keyword evidence="5 6" id="KW-0472">Membrane</keyword>
<dbReference type="PANTHER" id="PTHR12822">
    <property type="entry name" value="PROTEIN YIPF"/>
    <property type="match status" value="1"/>
</dbReference>
<comment type="subcellular location">
    <subcellularLocation>
        <location evidence="6">Golgi apparatus membrane</location>
        <topology evidence="6">Multi-pass membrane protein</topology>
    </subcellularLocation>
    <subcellularLocation>
        <location evidence="1">Golgi apparatus</location>
        <location evidence="1">cis-Golgi network membrane</location>
        <topology evidence="1">Multi-pass membrane protein</topology>
    </subcellularLocation>
</comment>
<feature type="transmembrane region" description="Helical" evidence="6">
    <location>
        <begin position="283"/>
        <end position="305"/>
    </location>
</feature>
<reference evidence="9 10" key="1">
    <citation type="submission" date="2023-09" db="EMBL/GenBank/DDBJ databases">
        <authorList>
            <person name="Wang M."/>
        </authorList>
    </citation>
    <scope>NUCLEOTIDE SEQUENCE [LARGE SCALE GENOMIC DNA]</scope>
    <source>
        <strain evidence="9">GT-2023</strain>
        <tissue evidence="9">Liver</tissue>
    </source>
</reference>
<dbReference type="InterPro" id="IPR039765">
    <property type="entry name" value="Yip5/YIPF1/YIPF2"/>
</dbReference>
<evidence type="ECO:0000259" key="8">
    <source>
        <dbReference type="Pfam" id="PF04893"/>
    </source>
</evidence>